<accession>A0ABT1SK98</accession>
<comment type="similarity">
    <text evidence="6">Belongs to the TVP38/TMEM64 family.</text>
</comment>
<keyword evidence="9" id="KW-1185">Reference proteome</keyword>
<name>A0ABT1SK98_9FIRM</name>
<evidence type="ECO:0000256" key="2">
    <source>
        <dbReference type="ARBA" id="ARBA00022475"/>
    </source>
</evidence>
<dbReference type="PANTHER" id="PTHR12677:SF59">
    <property type="entry name" value="GOLGI APPARATUS MEMBRANE PROTEIN TVP38-RELATED"/>
    <property type="match status" value="1"/>
</dbReference>
<evidence type="ECO:0000256" key="1">
    <source>
        <dbReference type="ARBA" id="ARBA00004651"/>
    </source>
</evidence>
<evidence type="ECO:0000256" key="6">
    <source>
        <dbReference type="RuleBase" id="RU366058"/>
    </source>
</evidence>
<evidence type="ECO:0000313" key="9">
    <source>
        <dbReference type="Proteomes" id="UP001524435"/>
    </source>
</evidence>
<evidence type="ECO:0000259" key="7">
    <source>
        <dbReference type="Pfam" id="PF09335"/>
    </source>
</evidence>
<keyword evidence="2 6" id="KW-1003">Cell membrane</keyword>
<evidence type="ECO:0000313" key="8">
    <source>
        <dbReference type="EMBL" id="MCQ5121433.1"/>
    </source>
</evidence>
<comment type="subcellular location">
    <subcellularLocation>
        <location evidence="1 6">Cell membrane</location>
        <topology evidence="1 6">Multi-pass membrane protein</topology>
    </subcellularLocation>
</comment>
<dbReference type="Proteomes" id="UP001524435">
    <property type="component" value="Unassembled WGS sequence"/>
</dbReference>
<dbReference type="InterPro" id="IPR015414">
    <property type="entry name" value="TMEM64"/>
</dbReference>
<feature type="transmembrane region" description="Helical" evidence="6">
    <location>
        <begin position="70"/>
        <end position="95"/>
    </location>
</feature>
<evidence type="ECO:0000256" key="5">
    <source>
        <dbReference type="ARBA" id="ARBA00023136"/>
    </source>
</evidence>
<feature type="domain" description="VTT" evidence="7">
    <location>
        <begin position="58"/>
        <end position="174"/>
    </location>
</feature>
<dbReference type="RefSeq" id="WP_102266535.1">
    <property type="nucleotide sequence ID" value="NZ_CALVCM010000008.1"/>
</dbReference>
<comment type="caution">
    <text evidence="8">The sequence shown here is derived from an EMBL/GenBank/DDBJ whole genome shotgun (WGS) entry which is preliminary data.</text>
</comment>
<evidence type="ECO:0000256" key="4">
    <source>
        <dbReference type="ARBA" id="ARBA00022989"/>
    </source>
</evidence>
<feature type="transmembrane region" description="Helical" evidence="6">
    <location>
        <begin position="156"/>
        <end position="176"/>
    </location>
</feature>
<sequence>MRWKNLLSAGILFGLFALLAVTCIDWEACAGWFYTLPKGIREAAFVLANAVQIVFAFLPGEPLELAAGYLFGAEMGTLICLFGSALGTLAIWVLVKLFQRPILHFFFQEEKLREWETVMRKHHGYWWMFLLFLIPGSPKDLMTYTLALKEKGMWKWTFLITIGRIPSIITSTYLSGSVAEQNYILAGSVFLITMLLVGSGITYLRYLKGAKRT</sequence>
<reference evidence="8 9" key="1">
    <citation type="submission" date="2022-06" db="EMBL/GenBank/DDBJ databases">
        <title>Isolation of gut microbiota from human fecal samples.</title>
        <authorList>
            <person name="Pamer E.G."/>
            <person name="Barat B."/>
            <person name="Waligurski E."/>
            <person name="Medina S."/>
            <person name="Paddock L."/>
            <person name="Mostad J."/>
        </authorList>
    </citation>
    <scope>NUCLEOTIDE SEQUENCE [LARGE SCALE GENOMIC DNA]</scope>
    <source>
        <strain evidence="8 9">DFI.6.1</strain>
    </source>
</reference>
<keyword evidence="5 6" id="KW-0472">Membrane</keyword>
<dbReference type="InterPro" id="IPR032816">
    <property type="entry name" value="VTT_dom"/>
</dbReference>
<dbReference type="EMBL" id="JANGCH010000004">
    <property type="protein sequence ID" value="MCQ5121433.1"/>
    <property type="molecule type" value="Genomic_DNA"/>
</dbReference>
<protein>
    <recommendedName>
        <fullName evidence="6">TVP38/TMEM64 family membrane protein</fullName>
    </recommendedName>
</protein>
<keyword evidence="4 6" id="KW-1133">Transmembrane helix</keyword>
<evidence type="ECO:0000256" key="3">
    <source>
        <dbReference type="ARBA" id="ARBA00022692"/>
    </source>
</evidence>
<dbReference type="Pfam" id="PF09335">
    <property type="entry name" value="VTT_dom"/>
    <property type="match status" value="1"/>
</dbReference>
<gene>
    <name evidence="8" type="ORF">NE663_04070</name>
</gene>
<dbReference type="PANTHER" id="PTHR12677">
    <property type="entry name" value="GOLGI APPARATUS MEMBRANE PROTEIN TVP38-RELATED"/>
    <property type="match status" value="1"/>
</dbReference>
<feature type="transmembrane region" description="Helical" evidence="6">
    <location>
        <begin position="182"/>
        <end position="204"/>
    </location>
</feature>
<comment type="caution">
    <text evidence="6">Lacks conserved residue(s) required for the propagation of feature annotation.</text>
</comment>
<keyword evidence="3 6" id="KW-0812">Transmembrane</keyword>
<organism evidence="8 9">
    <name type="scientific">Massilicoli timonensis</name>
    <dbReference type="NCBI Taxonomy" id="2015901"/>
    <lineage>
        <taxon>Bacteria</taxon>
        <taxon>Bacillati</taxon>
        <taxon>Bacillota</taxon>
        <taxon>Erysipelotrichia</taxon>
        <taxon>Erysipelotrichales</taxon>
        <taxon>Erysipelotrichaceae</taxon>
        <taxon>Massilicoli</taxon>
    </lineage>
</organism>
<proteinExistence type="inferred from homology"/>